<evidence type="ECO:0000256" key="1">
    <source>
        <dbReference type="SAM" id="MobiDB-lite"/>
    </source>
</evidence>
<feature type="region of interest" description="Disordered" evidence="1">
    <location>
        <begin position="72"/>
        <end position="101"/>
    </location>
</feature>
<accession>A0A7S1P9S0</accession>
<gene>
    <name evidence="2" type="ORF">VBRA1451_LOCUS25305</name>
</gene>
<protein>
    <submittedName>
        <fullName evidence="2">Uncharacterized protein</fullName>
    </submittedName>
</protein>
<dbReference type="EMBL" id="HBGB01043004">
    <property type="protein sequence ID" value="CAD9070223.1"/>
    <property type="molecule type" value="Transcribed_RNA"/>
</dbReference>
<dbReference type="AlphaFoldDB" id="A0A7S1P9S0"/>
<proteinExistence type="predicted"/>
<reference evidence="2" key="1">
    <citation type="submission" date="2021-01" db="EMBL/GenBank/DDBJ databases">
        <authorList>
            <person name="Corre E."/>
            <person name="Pelletier E."/>
            <person name="Niang G."/>
            <person name="Scheremetjew M."/>
            <person name="Finn R."/>
            <person name="Kale V."/>
            <person name="Holt S."/>
            <person name="Cochrane G."/>
            <person name="Meng A."/>
            <person name="Brown T."/>
            <person name="Cohen L."/>
        </authorList>
    </citation>
    <scope>NUCLEOTIDE SEQUENCE</scope>
    <source>
        <strain evidence="2">CCMP3346</strain>
    </source>
</reference>
<feature type="compositionally biased region" description="Polar residues" evidence="1">
    <location>
        <begin position="72"/>
        <end position="82"/>
    </location>
</feature>
<sequence length="101" mass="11587">MKYMQVCMCTSTQPVMHSKSDQSSVDKAPIRTLATSQHKYVMKQAMYIEGKEQPATRGGGHWQNKVYTNTHTHMTLDPINNSQKHKQQQNEPQANRDEVLV</sequence>
<evidence type="ECO:0000313" key="2">
    <source>
        <dbReference type="EMBL" id="CAD9070223.1"/>
    </source>
</evidence>
<name>A0A7S1P9S0_9ALVE</name>
<organism evidence="2">
    <name type="scientific">Vitrella brassicaformis</name>
    <dbReference type="NCBI Taxonomy" id="1169539"/>
    <lineage>
        <taxon>Eukaryota</taxon>
        <taxon>Sar</taxon>
        <taxon>Alveolata</taxon>
        <taxon>Colpodellida</taxon>
        <taxon>Vitrellaceae</taxon>
        <taxon>Vitrella</taxon>
    </lineage>
</organism>